<organism evidence="2 3">
    <name type="scientific">Limnoglobus roseus</name>
    <dbReference type="NCBI Taxonomy" id="2598579"/>
    <lineage>
        <taxon>Bacteria</taxon>
        <taxon>Pseudomonadati</taxon>
        <taxon>Planctomycetota</taxon>
        <taxon>Planctomycetia</taxon>
        <taxon>Gemmatales</taxon>
        <taxon>Gemmataceae</taxon>
        <taxon>Limnoglobus</taxon>
    </lineage>
</organism>
<gene>
    <name evidence="2" type="ORF">PX52LOC_02251</name>
</gene>
<protein>
    <submittedName>
        <fullName evidence="2">Uncharacterized protein</fullName>
    </submittedName>
</protein>
<evidence type="ECO:0000256" key="1">
    <source>
        <dbReference type="SAM" id="MobiDB-lite"/>
    </source>
</evidence>
<sequence length="72" mass="7550">MRVCCVIVVVSLSAGCAWTPKPYADDPLVRTRTALPGDPVAVPAEVPVEMPQPPEPPAAEVRVASQVASQVE</sequence>
<evidence type="ECO:0000313" key="2">
    <source>
        <dbReference type="EMBL" id="QEL15336.1"/>
    </source>
</evidence>
<keyword evidence="3" id="KW-1185">Reference proteome</keyword>
<dbReference type="AlphaFoldDB" id="A0A5C1ABE4"/>
<feature type="region of interest" description="Disordered" evidence="1">
    <location>
        <begin position="44"/>
        <end position="72"/>
    </location>
</feature>
<proteinExistence type="predicted"/>
<dbReference type="PROSITE" id="PS51257">
    <property type="entry name" value="PROKAR_LIPOPROTEIN"/>
    <property type="match status" value="1"/>
</dbReference>
<reference evidence="3" key="1">
    <citation type="submission" date="2019-08" db="EMBL/GenBank/DDBJ databases">
        <title>Limnoglobus roseus gen. nov., sp. nov., a novel freshwater planctomycete with a giant genome from the family Gemmataceae.</title>
        <authorList>
            <person name="Kulichevskaya I.S."/>
            <person name="Naumoff D.G."/>
            <person name="Miroshnikov K."/>
            <person name="Ivanova A."/>
            <person name="Philippov D.A."/>
            <person name="Hakobyan A."/>
            <person name="Rijpstra I.C."/>
            <person name="Sinninghe Damste J.S."/>
            <person name="Liesack W."/>
            <person name="Dedysh S.N."/>
        </authorList>
    </citation>
    <scope>NUCLEOTIDE SEQUENCE [LARGE SCALE GENOMIC DNA]</scope>
    <source>
        <strain evidence="3">PX52</strain>
    </source>
</reference>
<name>A0A5C1ABE4_9BACT</name>
<dbReference type="Proteomes" id="UP000324974">
    <property type="component" value="Chromosome"/>
</dbReference>
<dbReference type="EMBL" id="CP042425">
    <property type="protein sequence ID" value="QEL15336.1"/>
    <property type="molecule type" value="Genomic_DNA"/>
</dbReference>
<accession>A0A5C1ABE4</accession>
<evidence type="ECO:0000313" key="3">
    <source>
        <dbReference type="Proteomes" id="UP000324974"/>
    </source>
</evidence>
<dbReference type="KEGG" id="lrs:PX52LOC_02251"/>